<dbReference type="PANTHER" id="PTHR21485:SF6">
    <property type="entry name" value="N-ACYLNEURAMINATE CYTIDYLYLTRANSFERASE-RELATED"/>
    <property type="match status" value="1"/>
</dbReference>
<gene>
    <name evidence="1" type="ORF">J4N46_05635</name>
</gene>
<reference evidence="1 2" key="1">
    <citation type="submission" date="2021-03" db="EMBL/GenBank/DDBJ databases">
        <title>Isolation and description of Capnocytophaga bilenii sp. nov., a novel Capnocytophaga species, isolated from a gingivitis subject.</title>
        <authorList>
            <person name="Antezack A."/>
            <person name="Monnet-Corti V."/>
            <person name="La Scola B."/>
        </authorList>
    </citation>
    <scope>NUCLEOTIDE SEQUENCE [LARGE SCALE GENOMIC DNA]</scope>
    <source>
        <strain evidence="1 2">Marseille-Q4570</strain>
    </source>
</reference>
<dbReference type="Pfam" id="PF02348">
    <property type="entry name" value="CTP_transf_3"/>
    <property type="match status" value="1"/>
</dbReference>
<dbReference type="InterPro" id="IPR003329">
    <property type="entry name" value="Cytidylyl_trans"/>
</dbReference>
<keyword evidence="2" id="KW-1185">Reference proteome</keyword>
<dbReference type="SUPFAM" id="SSF53448">
    <property type="entry name" value="Nucleotide-diphospho-sugar transferases"/>
    <property type="match status" value="1"/>
</dbReference>
<name>A0ABS3PX48_9FLAO</name>
<dbReference type="RefSeq" id="WP_208058483.1">
    <property type="nucleotide sequence ID" value="NZ_JAGDYP010000003.1"/>
</dbReference>
<dbReference type="InterPro" id="IPR029044">
    <property type="entry name" value="Nucleotide-diphossugar_trans"/>
</dbReference>
<protein>
    <submittedName>
        <fullName evidence="1">Acylneuraminate cytidylyltransferase family protein</fullName>
    </submittedName>
</protein>
<dbReference type="CDD" id="cd02513">
    <property type="entry name" value="CMP-NeuAc_Synthase"/>
    <property type="match status" value="1"/>
</dbReference>
<dbReference type="Proteomes" id="UP000681610">
    <property type="component" value="Unassembled WGS sequence"/>
</dbReference>
<dbReference type="GO" id="GO:0016779">
    <property type="term" value="F:nucleotidyltransferase activity"/>
    <property type="evidence" value="ECO:0007669"/>
    <property type="project" value="UniProtKB-KW"/>
</dbReference>
<keyword evidence="1" id="KW-0548">Nucleotidyltransferase</keyword>
<dbReference type="Gene3D" id="3.90.550.10">
    <property type="entry name" value="Spore Coat Polysaccharide Biosynthesis Protein SpsA, Chain A"/>
    <property type="match status" value="1"/>
</dbReference>
<evidence type="ECO:0000313" key="1">
    <source>
        <dbReference type="EMBL" id="MBO1883905.1"/>
    </source>
</evidence>
<sequence length="238" mass="27019">MYNNKKILAIIPARGGSKGLPNKNIKPLCGKPLIGWSIEQAQASNYIDEIFVSTDSAEIASVAESFGIKVPFLRPAELATDTSPSSEFVLHTIDYYRSQGQEFDYILLLEPTSPLRDVADINTAIEQLLNHKSAKSIVGVSKVEATHPAFLVNLSKEGLLEPYLGEMKVLRRQDLNDLYFFEGSLYLSDINFYIKEHTFYHHLTLPYIVPKYKAYEIDDIVDFYIVERILELKLKNIL</sequence>
<keyword evidence="1" id="KW-0808">Transferase</keyword>
<proteinExistence type="predicted"/>
<accession>A0ABS3PX48</accession>
<evidence type="ECO:0000313" key="2">
    <source>
        <dbReference type="Proteomes" id="UP000681610"/>
    </source>
</evidence>
<dbReference type="PANTHER" id="PTHR21485">
    <property type="entry name" value="HAD SUPERFAMILY MEMBERS CMAS AND KDSC"/>
    <property type="match status" value="1"/>
</dbReference>
<dbReference type="InterPro" id="IPR050793">
    <property type="entry name" value="CMP-NeuNAc_synthase"/>
</dbReference>
<organism evidence="1 2">
    <name type="scientific">Capnocytophaga bilenii</name>
    <dbReference type="NCBI Taxonomy" id="2819369"/>
    <lineage>
        <taxon>Bacteria</taxon>
        <taxon>Pseudomonadati</taxon>
        <taxon>Bacteroidota</taxon>
        <taxon>Flavobacteriia</taxon>
        <taxon>Flavobacteriales</taxon>
        <taxon>Flavobacteriaceae</taxon>
        <taxon>Capnocytophaga</taxon>
    </lineage>
</organism>
<dbReference type="EMBL" id="JAGDYP010000003">
    <property type="protein sequence ID" value="MBO1883905.1"/>
    <property type="molecule type" value="Genomic_DNA"/>
</dbReference>
<comment type="caution">
    <text evidence="1">The sequence shown here is derived from an EMBL/GenBank/DDBJ whole genome shotgun (WGS) entry which is preliminary data.</text>
</comment>